<organism evidence="1">
    <name type="scientific">Salmonella enterica</name>
    <name type="common">Salmonella choleraesuis</name>
    <dbReference type="NCBI Taxonomy" id="28901"/>
    <lineage>
        <taxon>Bacteria</taxon>
        <taxon>Pseudomonadati</taxon>
        <taxon>Pseudomonadota</taxon>
        <taxon>Gammaproteobacteria</taxon>
        <taxon>Enterobacterales</taxon>
        <taxon>Enterobacteriaceae</taxon>
        <taxon>Salmonella</taxon>
    </lineage>
</organism>
<proteinExistence type="predicted"/>
<dbReference type="EMBL" id="SDIQ01000072">
    <property type="protein sequence ID" value="RXL14283.1"/>
    <property type="molecule type" value="Genomic_DNA"/>
</dbReference>
<sequence length="188" mass="21017">MTPQQLLESVKKRFVPLLADEPALLETLLRQALGTYQDRAGHIKRLRITDTRIASITPPNDFLALVSVTDHTGDLVYSDVYDGLIELDGLSNAVYPLTISYLVNLREIDLEEGEVPADIVGLVQDYLEALIAIPNTDRLRRVSIAGKLDMNNLADENTLHQRKLDLEAQMSATRAIIPGYVLFSSWMK</sequence>
<evidence type="ECO:0008006" key="2">
    <source>
        <dbReference type="Google" id="ProtNLM"/>
    </source>
</evidence>
<dbReference type="Proteomes" id="UP000839536">
    <property type="component" value="Unassembled WGS sequence"/>
</dbReference>
<evidence type="ECO:0000313" key="1">
    <source>
        <dbReference type="EMBL" id="RXL14283.1"/>
    </source>
</evidence>
<accession>A0A4Q1DIF5</accession>
<dbReference type="RefSeq" id="WP_000188893.1">
    <property type="nucleotide sequence ID" value="NZ_MXLS01000035.1"/>
</dbReference>
<dbReference type="AlphaFoldDB" id="A0A4Q1DIF5"/>
<reference evidence="1" key="1">
    <citation type="submission" date="2019-01" db="EMBL/GenBank/DDBJ databases">
        <title>Whole genome sequencing of Salmonella enterica.</title>
        <authorList>
            <person name="Cao G."/>
        </authorList>
    </citation>
    <scope>NUCLEOTIDE SEQUENCE [LARGE SCALE GENOMIC DNA]</scope>
    <source>
        <strain evidence="1">CFSAN074594</strain>
    </source>
</reference>
<comment type="caution">
    <text evidence="1">The sequence shown here is derived from an EMBL/GenBank/DDBJ whole genome shotgun (WGS) entry which is preliminary data.</text>
</comment>
<name>A0A4Q1DIF5_SALER</name>
<protein>
    <recommendedName>
        <fullName evidence="2">Morphogenetic protein</fullName>
    </recommendedName>
</protein>
<gene>
    <name evidence="1" type="ORF">EKD96_24790</name>
</gene>